<feature type="region of interest" description="Disordered" evidence="11">
    <location>
        <begin position="2474"/>
        <end position="2518"/>
    </location>
</feature>
<organism evidence="16 17">
    <name type="scientific">Durusdinium trenchii</name>
    <dbReference type="NCBI Taxonomy" id="1381693"/>
    <lineage>
        <taxon>Eukaryota</taxon>
        <taxon>Sar</taxon>
        <taxon>Alveolata</taxon>
        <taxon>Dinophyceae</taxon>
        <taxon>Suessiales</taxon>
        <taxon>Symbiodiniaceae</taxon>
        <taxon>Durusdinium</taxon>
    </lineage>
</organism>
<proteinExistence type="inferred from homology"/>
<accession>A0ABP0JH95</accession>
<evidence type="ECO:0000256" key="10">
    <source>
        <dbReference type="SAM" id="Coils"/>
    </source>
</evidence>
<reference evidence="16 17" key="1">
    <citation type="submission" date="2024-02" db="EMBL/GenBank/DDBJ databases">
        <authorList>
            <person name="Chen Y."/>
            <person name="Shah S."/>
            <person name="Dougan E. K."/>
            <person name="Thang M."/>
            <person name="Chan C."/>
        </authorList>
    </citation>
    <scope>NUCLEOTIDE SEQUENCE [LARGE SCALE GENOMIC DNA]</scope>
</reference>
<dbReference type="InterPro" id="IPR036660">
    <property type="entry name" value="Fe-S_hydroAse_TtdB_cat_sf"/>
</dbReference>
<keyword evidence="12" id="KW-0812">Transmembrane</keyword>
<dbReference type="EMBL" id="CAXAMN010005446">
    <property type="protein sequence ID" value="CAK9013781.1"/>
    <property type="molecule type" value="Genomic_DNA"/>
</dbReference>
<dbReference type="InterPro" id="IPR004646">
    <property type="entry name" value="Fe-S_hydro-lyase_TtdA-typ_cat"/>
</dbReference>
<feature type="region of interest" description="Disordered" evidence="11">
    <location>
        <begin position="218"/>
        <end position="259"/>
    </location>
</feature>
<gene>
    <name evidence="16" type="ORF">CCMP2556_LOCUS11421</name>
</gene>
<dbReference type="SUPFAM" id="SSF117457">
    <property type="entry name" value="FumA C-terminal domain-like"/>
    <property type="match status" value="1"/>
</dbReference>
<feature type="region of interest" description="Disordered" evidence="11">
    <location>
        <begin position="689"/>
        <end position="718"/>
    </location>
</feature>
<keyword evidence="4" id="KW-0816">Tricarboxylic acid cycle</keyword>
<dbReference type="Gene3D" id="3.20.130.10">
    <property type="entry name" value="Fe-S hydro-lyase, tartrate dehydratase beta-type, catalytic domain"/>
    <property type="match status" value="1"/>
</dbReference>
<feature type="region of interest" description="Disordered" evidence="11">
    <location>
        <begin position="470"/>
        <end position="500"/>
    </location>
</feature>
<name>A0ABP0JH95_9DINO</name>
<feature type="compositionally biased region" description="Basic and acidic residues" evidence="11">
    <location>
        <begin position="233"/>
        <end position="242"/>
    </location>
</feature>
<evidence type="ECO:0000313" key="17">
    <source>
        <dbReference type="Proteomes" id="UP001642484"/>
    </source>
</evidence>
<keyword evidence="7" id="KW-0408">Iron</keyword>
<keyword evidence="17" id="KW-1185">Reference proteome</keyword>
<dbReference type="PANTHER" id="PTHR30389:SF0">
    <property type="entry name" value="FUMARATE HYDRATASE CLASS I, AEROBIC"/>
    <property type="match status" value="1"/>
</dbReference>
<keyword evidence="3" id="KW-0004">4Fe-4S</keyword>
<feature type="region of interest" description="Disordered" evidence="11">
    <location>
        <begin position="170"/>
        <end position="198"/>
    </location>
</feature>
<evidence type="ECO:0000256" key="12">
    <source>
        <dbReference type="SAM" id="Phobius"/>
    </source>
</evidence>
<comment type="similarity">
    <text evidence="2">Belongs to the class-I fumarase family.</text>
</comment>
<evidence type="ECO:0000256" key="5">
    <source>
        <dbReference type="ARBA" id="ARBA00022676"/>
    </source>
</evidence>
<evidence type="ECO:0000256" key="1">
    <source>
        <dbReference type="ARBA" id="ARBA00004859"/>
    </source>
</evidence>
<dbReference type="Proteomes" id="UP001642484">
    <property type="component" value="Unassembled WGS sequence"/>
</dbReference>
<evidence type="ECO:0000256" key="6">
    <source>
        <dbReference type="ARBA" id="ARBA00022723"/>
    </source>
</evidence>
<feature type="transmembrane region" description="Helical" evidence="12">
    <location>
        <begin position="2435"/>
        <end position="2455"/>
    </location>
</feature>
<keyword evidence="9" id="KW-0456">Lyase</keyword>
<keyword evidence="12" id="KW-1133">Transmembrane helix</keyword>
<dbReference type="CDD" id="cd03801">
    <property type="entry name" value="GT4_PimA-like"/>
    <property type="match status" value="1"/>
</dbReference>
<dbReference type="SUPFAM" id="SSF53756">
    <property type="entry name" value="UDP-Glycosyltransferase/glycogen phosphorylase"/>
    <property type="match status" value="1"/>
</dbReference>
<keyword evidence="12" id="KW-0472">Membrane</keyword>
<evidence type="ECO:0000256" key="4">
    <source>
        <dbReference type="ARBA" id="ARBA00022532"/>
    </source>
</evidence>
<evidence type="ECO:0000256" key="7">
    <source>
        <dbReference type="ARBA" id="ARBA00023004"/>
    </source>
</evidence>
<dbReference type="Pfam" id="PF00534">
    <property type="entry name" value="Glycos_transf_1"/>
    <property type="match status" value="1"/>
</dbReference>
<dbReference type="InterPro" id="IPR004647">
    <property type="entry name" value="Fe-S_hydro-lyase_TtdB-typ_cat"/>
</dbReference>
<comment type="pathway">
    <text evidence="1">Carbohydrate metabolism; tricarboxylic acid cycle; (S)-malate from fumarate: step 1/1.</text>
</comment>
<dbReference type="PANTHER" id="PTHR30389">
    <property type="entry name" value="FUMARATE HYDRATASE-RELATED"/>
    <property type="match status" value="1"/>
</dbReference>
<feature type="domain" description="Fe-S hydro-lyase tartrate dehydratase beta-type catalytic" evidence="15">
    <location>
        <begin position="1814"/>
        <end position="2014"/>
    </location>
</feature>
<evidence type="ECO:0000259" key="13">
    <source>
        <dbReference type="Pfam" id="PF00534"/>
    </source>
</evidence>
<evidence type="ECO:0000313" key="16">
    <source>
        <dbReference type="EMBL" id="CAK9013781.1"/>
    </source>
</evidence>
<feature type="domain" description="Fe-S hydro-lyase tartrate dehydratase alpha-type catalytic" evidence="14">
    <location>
        <begin position="1532"/>
        <end position="1808"/>
    </location>
</feature>
<evidence type="ECO:0000259" key="14">
    <source>
        <dbReference type="Pfam" id="PF05681"/>
    </source>
</evidence>
<evidence type="ECO:0000256" key="9">
    <source>
        <dbReference type="ARBA" id="ARBA00023239"/>
    </source>
</evidence>
<feature type="compositionally biased region" description="Basic residues" evidence="11">
    <location>
        <begin position="474"/>
        <end position="491"/>
    </location>
</feature>
<evidence type="ECO:0008006" key="18">
    <source>
        <dbReference type="Google" id="ProtNLM"/>
    </source>
</evidence>
<evidence type="ECO:0000256" key="11">
    <source>
        <dbReference type="SAM" id="MobiDB-lite"/>
    </source>
</evidence>
<dbReference type="InterPro" id="IPR051208">
    <property type="entry name" value="Class-I_Fumarase/Tartrate_DH"/>
</dbReference>
<dbReference type="Gene3D" id="3.40.50.2000">
    <property type="entry name" value="Glycogen Phosphorylase B"/>
    <property type="match status" value="2"/>
</dbReference>
<feature type="coiled-coil region" evidence="10">
    <location>
        <begin position="1445"/>
        <end position="1479"/>
    </location>
</feature>
<keyword evidence="6" id="KW-0479">Metal-binding</keyword>
<comment type="caution">
    <text evidence="16">The sequence shown here is derived from an EMBL/GenBank/DDBJ whole genome shotgun (WGS) entry which is preliminary data.</text>
</comment>
<dbReference type="Pfam" id="PF05681">
    <property type="entry name" value="Fumerase"/>
    <property type="match status" value="1"/>
</dbReference>
<keyword evidence="10" id="KW-0175">Coiled coil</keyword>
<dbReference type="InterPro" id="IPR001296">
    <property type="entry name" value="Glyco_trans_1"/>
</dbReference>
<keyword evidence="8" id="KW-0411">Iron-sulfur</keyword>
<protein>
    <recommendedName>
        <fullName evidence="18">Fumarate hydratase</fullName>
    </recommendedName>
</protein>
<keyword evidence="5" id="KW-0328">Glycosyltransferase</keyword>
<evidence type="ECO:0000256" key="3">
    <source>
        <dbReference type="ARBA" id="ARBA00022485"/>
    </source>
</evidence>
<evidence type="ECO:0000256" key="2">
    <source>
        <dbReference type="ARBA" id="ARBA00008876"/>
    </source>
</evidence>
<dbReference type="NCBIfam" id="TIGR00723">
    <property type="entry name" value="ttdB_fumA_fumB"/>
    <property type="match status" value="1"/>
</dbReference>
<feature type="compositionally biased region" description="Low complexity" evidence="11">
    <location>
        <begin position="695"/>
        <end position="704"/>
    </location>
</feature>
<evidence type="ECO:0000259" key="15">
    <source>
        <dbReference type="Pfam" id="PF05683"/>
    </source>
</evidence>
<keyword evidence="5" id="KW-0808">Transferase</keyword>
<feature type="domain" description="Glycosyl transferase family 1" evidence="13">
    <location>
        <begin position="2252"/>
        <end position="2386"/>
    </location>
</feature>
<sequence>MSFYDVSISLPAKVRGPEAEEEWQEAHQYRQYAKYIMKWDELELQIRTRLANRWPLVFTGAELYGPDPNSEVSTEVLLGRGALVLLDPPETANKVGSYELLFYCEDEEQRTAADAASEAMKTASSSLSTSRGRAKRSINFKHAELFEFEGQLSLQQGRHQILRDELHEDAEEEYWQEGEEEEALEESYEPEEPKAKDEMDGRLPLRWLVIHMQAMTAAIPEAHRRPKTTSKSPSKDSGESRSQKRPRGNLPPAPVFNGDRKTNPKCFKIWIGKVDSYVEIARKIIDEGEIGLRLRAALEGKAAEYLEDAPAKTFGGVDGWRILMRVLQEKFDEPQAADLLDKAHRDCRDTGLDVPDAVVIYWYFEHTGLSQERQANLLLRTNGEDNWRKLKQAIDVLYPNTWPSWDASEEQLEDWLWENDPIETLANADLQPGVPEEVSRELHQCFATHRENRQKLAKAVKARGFYVSGGNASKGKKGGKGSKGGKSKSKGSKGGSKARGVSLQELKAVAACGDCEQIGHWKGDPECPSGAHETVARKVDALLKKLKPTAPSVDLRAVRTELAKGAARHYESDKFQAVGSAWALLVDKDKKAPDLDNLRQRRTFMARRVDWGGIIAVRDDDEEELIPDLPLGSRQVLEAIAPRFLDKFEIATKFALKPKEAAHNLEGCYSQSSSQELAVSINEVVRKKTTTAVQSKAKPSPSKRSPVKDEQDSSAEWSEWQPLKSGVRRKLRRNARKALALSRASRGVVQTKMTPSSWPRRTCGYDLIEIFGGTSIRQLGLGALCWNWCVCGRPPSQRQCTWSDFLLERWLAVAFVKAGLLSPAVSSPVGALVPRDEAGEDLAWMEAVKPELVAHSDWAQESSPFGSLGWRLVPFMWTWMTMLAYFVDRSSISAKFWLRCCEWLWPRRAGQQCRFVSRVRVTNVPVQKELATLRVSVDQFLMLSGRNAVFVDRLEKDQTVRPMLIGRSSSSSRRIEIPFHLTPDEWREGYREALIKESSTWIRYGAVVLLDIEASRAVEALVSWFLFNSDITGAFLQGDQSMAARKEALYLRPPREGLPGVHPKQLTLVVRGIFGLANSPRLFWRHLRDSLLKMGFRQSTLDRAMFFYYKDERLILALGAHADDLLGAGEPGADESLDQIRNTFDFGAWAHSRTDEVLENGGKQIRQKPDGSIWLSEVDQGHQCHTYPQVEVFNAQCTALGFRDAALEAAGGLASLMDWRSHKIKRQCRSTLAAERMGLDAAVDAGLYVREIFAEALVFGYEPLYDLLTKDDGSLSTTQEKRLAIDLGGLKETAAEFDEQMERLAEVYKWVDTHHQLADHLTKQKPTHLLRGILGHGRFCTEGPKLEFGGPISQADAGAATRVPLRQFAQRLQSAIAQAATLLVDRHQSLTRQSSDFTPTQDEEMIKLSYGVQALAMMNMSLPRLVVGASNLQAGLRDLVPPSAAVCAEHLSEEELQEAEKAEKQEAELRAEAELNLRNITIDELYSVVPHVEHLIYQASCLLNSIRSSVVGMVGGAAKKIITVEPWVLRQLAEHCITEISHFLRPGHLAQLGKILTDPEASANDRFTAHNLLQNAVKASGGQLPGCQDTGTAIVMGKRGMSVFTAGDDEEQLSGGVYDAYTKRNLRYSQMAPVTMFAEKNTKCNLPAQIDLLATSEAKYEFLFMAKGGGSANKTYLYQQTKALLNPKKLEAFIKEKLQTLGTSACPPYHVALVIGGTSAETCLKTVKLASARYYDDLPTSGSDSGRAFRDLEWEEKVLKICQDLGVGAQFGGKYFAHDARVMRLPRHGASCPVGLGVSCSADRQILAKITAEGVFVEELEHNPAQYLPSGPVEGLSEQVVSISLQQPMKDILAVLTKYPIKTRVSLTGPLIVARDIAHAKISELFEQTGKLPQYVKDHPIYYAGPAKTPAGFASGSFGPTTAGRMDTYVPMWQPHGASLVTLAKGNRSKQVTDSCKQYGGFYLGSVGGAAAVLAEDCIKKVEVLEFPELGMEAVWKIEVENFPAFILVDDKGALPKKNMQMTQHTGSNTSRFQAKKYSPVQAGGVAKDYLALCRALIDGLGWEVTLLTPVNIQESGEDDVARWLLNGQLVYAPVGAVEASSNIGVAAFMDFFSITNTVIFLRLLAGKRGHDVCFLDDSCLRIAPIMLLRSFGIPSIATTHSDVPSHPMYQESMLMKILWWLHLASAFFATVHATVASVYAKSLWERYAVPVHCVWPPVLWSDEFRRPLDDLLDAASRQRACWIDRFGFCPKAIFLFAGRWSAEKRIHLLVDAIPEDCGLVIVGDSDADYADEIEASVRRNVLPQRGMLGAEDLRIAYAASDLYVSASTCETLGNTVVEAWSSGTPVAIQPVGGHLEFVKDEENSYLVDFDNSQRAREHLSRIVAGGTKAAVEPCLSKMGEHFRQLNFSGEIQRLLLDPVLATAATWRARSVLEILLRGILFLACCVVWPATMVWSRVYFAMSCDPKYRHVAPGSANEPDFESKPSGGSNSLQESCCSTSATHDESARPLVQSDNSDV</sequence>
<evidence type="ECO:0000256" key="8">
    <source>
        <dbReference type="ARBA" id="ARBA00023014"/>
    </source>
</evidence>
<feature type="compositionally biased region" description="Acidic residues" evidence="11">
    <location>
        <begin position="170"/>
        <end position="190"/>
    </location>
</feature>
<dbReference type="Pfam" id="PF05683">
    <property type="entry name" value="Fumerase_C"/>
    <property type="match status" value="1"/>
</dbReference>
<feature type="compositionally biased region" description="Polar residues" evidence="11">
    <location>
        <begin position="2486"/>
        <end position="2501"/>
    </location>
</feature>